<keyword evidence="1 3" id="KW-0597">Phosphoprotein</keyword>
<protein>
    <submittedName>
        <fullName evidence="5">Response regulator receiver domain-containing protein</fullName>
    </submittedName>
</protein>
<dbReference type="Pfam" id="PF00072">
    <property type="entry name" value="Response_reg"/>
    <property type="match status" value="1"/>
</dbReference>
<keyword evidence="2" id="KW-0902">Two-component regulatory system</keyword>
<dbReference type="STRING" id="260084.SAMN02927928_3235"/>
<evidence type="ECO:0000256" key="2">
    <source>
        <dbReference type="ARBA" id="ARBA00023012"/>
    </source>
</evidence>
<dbReference type="EMBL" id="FMTS01000006">
    <property type="protein sequence ID" value="SCW76068.1"/>
    <property type="molecule type" value="Genomic_DNA"/>
</dbReference>
<dbReference type="PROSITE" id="PS50110">
    <property type="entry name" value="RESPONSE_REGULATORY"/>
    <property type="match status" value="1"/>
</dbReference>
<reference evidence="6" key="1">
    <citation type="submission" date="2016-10" db="EMBL/GenBank/DDBJ databases">
        <authorList>
            <person name="Varghese N."/>
            <person name="Submissions S."/>
        </authorList>
    </citation>
    <scope>NUCLEOTIDE SEQUENCE [LARGE SCALE GENOMIC DNA]</scope>
    <source>
        <strain evidence="6">CGMCC 1.3431</strain>
    </source>
</reference>
<dbReference type="CDD" id="cd17546">
    <property type="entry name" value="REC_hyHK_CKI1_RcsC-like"/>
    <property type="match status" value="1"/>
</dbReference>
<dbReference type="Gene3D" id="3.40.50.2300">
    <property type="match status" value="1"/>
</dbReference>
<feature type="modified residue" description="4-aspartylphosphate" evidence="3">
    <location>
        <position position="33"/>
    </location>
</feature>
<evidence type="ECO:0000313" key="5">
    <source>
        <dbReference type="EMBL" id="SCW76068.1"/>
    </source>
</evidence>
<sequence length="118" mass="12866">MLAATGIDVDFAADGQEALEAYQTTEYDAVLMDMEMPGMSGLQATREIRLVEDGFHLGYTPILFLSANESADRIDMGYQMGGDGHLNKPFTSGGLINALDSVMRAVKRRSLTEMKQAL</sequence>
<dbReference type="PANTHER" id="PTHR45339">
    <property type="entry name" value="HYBRID SIGNAL TRANSDUCTION HISTIDINE KINASE J"/>
    <property type="match status" value="1"/>
</dbReference>
<organism evidence="5 6">
    <name type="scientific">Asticcacaulis taihuensis</name>
    <dbReference type="NCBI Taxonomy" id="260084"/>
    <lineage>
        <taxon>Bacteria</taxon>
        <taxon>Pseudomonadati</taxon>
        <taxon>Pseudomonadota</taxon>
        <taxon>Alphaproteobacteria</taxon>
        <taxon>Caulobacterales</taxon>
        <taxon>Caulobacteraceae</taxon>
        <taxon>Asticcacaulis</taxon>
    </lineage>
</organism>
<dbReference type="PANTHER" id="PTHR45339:SF1">
    <property type="entry name" value="HYBRID SIGNAL TRANSDUCTION HISTIDINE KINASE J"/>
    <property type="match status" value="1"/>
</dbReference>
<accession>A0A1G4T3T9</accession>
<dbReference type="GO" id="GO:0000160">
    <property type="term" value="P:phosphorelay signal transduction system"/>
    <property type="evidence" value="ECO:0007669"/>
    <property type="project" value="UniProtKB-KW"/>
</dbReference>
<evidence type="ECO:0000256" key="3">
    <source>
        <dbReference type="PROSITE-ProRule" id="PRU00169"/>
    </source>
</evidence>
<name>A0A1G4T3T9_9CAUL</name>
<gene>
    <name evidence="5" type="ORF">SAMN02927928_3235</name>
</gene>
<dbReference type="SMART" id="SM00448">
    <property type="entry name" value="REC"/>
    <property type="match status" value="1"/>
</dbReference>
<dbReference type="AlphaFoldDB" id="A0A1G4T3T9"/>
<dbReference type="Proteomes" id="UP000199150">
    <property type="component" value="Unassembled WGS sequence"/>
</dbReference>
<dbReference type="InterPro" id="IPR011006">
    <property type="entry name" value="CheY-like_superfamily"/>
</dbReference>
<evidence type="ECO:0000256" key="1">
    <source>
        <dbReference type="ARBA" id="ARBA00022553"/>
    </source>
</evidence>
<evidence type="ECO:0000259" key="4">
    <source>
        <dbReference type="PROSITE" id="PS50110"/>
    </source>
</evidence>
<feature type="domain" description="Response regulatory" evidence="4">
    <location>
        <begin position="1"/>
        <end position="103"/>
    </location>
</feature>
<proteinExistence type="predicted"/>
<keyword evidence="6" id="KW-1185">Reference proteome</keyword>
<dbReference type="InterPro" id="IPR001789">
    <property type="entry name" value="Sig_transdc_resp-reg_receiver"/>
</dbReference>
<evidence type="ECO:0000313" key="6">
    <source>
        <dbReference type="Proteomes" id="UP000199150"/>
    </source>
</evidence>
<dbReference type="SUPFAM" id="SSF52172">
    <property type="entry name" value="CheY-like"/>
    <property type="match status" value="1"/>
</dbReference>